<evidence type="ECO:0000256" key="1">
    <source>
        <dbReference type="SAM" id="MobiDB-lite"/>
    </source>
</evidence>
<gene>
    <name evidence="2" type="ORF">SAMN04487819_106220</name>
</gene>
<feature type="region of interest" description="Disordered" evidence="1">
    <location>
        <begin position="38"/>
        <end position="63"/>
    </location>
</feature>
<reference evidence="3" key="1">
    <citation type="submission" date="2016-10" db="EMBL/GenBank/DDBJ databases">
        <authorList>
            <person name="Varghese N."/>
            <person name="Submissions S."/>
        </authorList>
    </citation>
    <scope>NUCLEOTIDE SEQUENCE [LARGE SCALE GENOMIC DNA]</scope>
    <source>
        <strain evidence="3">DSM 45004</strain>
    </source>
</reference>
<sequence>MVRPQSLTSQRNDRCIGRPDAVAEAVVLRKDGTRAEPGEIGLFATKGPTTTAGYRPKEDFPQG</sequence>
<keyword evidence="3" id="KW-1185">Reference proteome</keyword>
<dbReference type="Proteomes" id="UP000198716">
    <property type="component" value="Unassembled WGS sequence"/>
</dbReference>
<evidence type="ECO:0008006" key="4">
    <source>
        <dbReference type="Google" id="ProtNLM"/>
    </source>
</evidence>
<dbReference type="EMBL" id="FOMZ01000006">
    <property type="protein sequence ID" value="SFE00746.1"/>
    <property type="molecule type" value="Genomic_DNA"/>
</dbReference>
<dbReference type="AlphaFoldDB" id="A0A1I1X042"/>
<dbReference type="RefSeq" id="WP_092926722.1">
    <property type="nucleotide sequence ID" value="NZ_FOMZ01000006.1"/>
</dbReference>
<proteinExistence type="predicted"/>
<dbReference type="SUPFAM" id="SSF56801">
    <property type="entry name" value="Acetyl-CoA synthetase-like"/>
    <property type="match status" value="1"/>
</dbReference>
<protein>
    <recommendedName>
        <fullName evidence="4">AMP-binding enzyme</fullName>
    </recommendedName>
</protein>
<organism evidence="2 3">
    <name type="scientific">Actinopolyspora alba</name>
    <dbReference type="NCBI Taxonomy" id="673379"/>
    <lineage>
        <taxon>Bacteria</taxon>
        <taxon>Bacillati</taxon>
        <taxon>Actinomycetota</taxon>
        <taxon>Actinomycetes</taxon>
        <taxon>Actinopolysporales</taxon>
        <taxon>Actinopolysporaceae</taxon>
        <taxon>Actinopolyspora</taxon>
        <taxon>Actinopolyspora alba group</taxon>
    </lineage>
</organism>
<evidence type="ECO:0000313" key="3">
    <source>
        <dbReference type="Proteomes" id="UP000198716"/>
    </source>
</evidence>
<evidence type="ECO:0000313" key="2">
    <source>
        <dbReference type="EMBL" id="SFE00746.1"/>
    </source>
</evidence>
<accession>A0A1I1X042</accession>
<name>A0A1I1X042_9ACTN</name>